<dbReference type="GO" id="GO:0005886">
    <property type="term" value="C:plasma membrane"/>
    <property type="evidence" value="ECO:0007669"/>
    <property type="project" value="TreeGrafter"/>
</dbReference>
<name>B0VHZ7_CLOAI</name>
<dbReference type="HOGENOM" id="CLU_1728398_0_0_0"/>
<evidence type="ECO:0000313" key="3">
    <source>
        <dbReference type="EMBL" id="CAO80968.1"/>
    </source>
</evidence>
<dbReference type="AlphaFoldDB" id="B0VHZ7"/>
<keyword evidence="1" id="KW-1133">Transmembrane helix</keyword>
<accession>B0VHZ7</accession>
<evidence type="ECO:0000313" key="4">
    <source>
        <dbReference type="Proteomes" id="UP000002019"/>
    </source>
</evidence>
<dbReference type="Proteomes" id="UP000002019">
    <property type="component" value="Chromosome"/>
</dbReference>
<feature type="transmembrane region" description="Helical" evidence="1">
    <location>
        <begin position="92"/>
        <end position="112"/>
    </location>
</feature>
<dbReference type="eggNOG" id="COG3304">
    <property type="taxonomic scope" value="Bacteria"/>
</dbReference>
<dbReference type="PANTHER" id="PTHR42903">
    <property type="entry name" value="INNER MEMBRANE PROTEIN YCCF"/>
    <property type="match status" value="1"/>
</dbReference>
<feature type="transmembrane region" description="Helical" evidence="1">
    <location>
        <begin position="21"/>
        <end position="44"/>
    </location>
</feature>
<dbReference type="PANTHER" id="PTHR42903:SF1">
    <property type="entry name" value="INNER MEMBRANE PROTEIN YCCF"/>
    <property type="match status" value="1"/>
</dbReference>
<dbReference type="InterPro" id="IPR052937">
    <property type="entry name" value="Inner_membrane_protein"/>
</dbReference>
<gene>
    <name evidence="3" type="ordered locus">CLOAM1106</name>
</gene>
<feature type="transmembrane region" description="Helical" evidence="1">
    <location>
        <begin position="50"/>
        <end position="71"/>
    </location>
</feature>
<dbReference type="KEGG" id="caci:CLOAM1106"/>
<dbReference type="Pfam" id="PF03733">
    <property type="entry name" value="YccF"/>
    <property type="match status" value="1"/>
</dbReference>
<evidence type="ECO:0000256" key="1">
    <source>
        <dbReference type="SAM" id="Phobius"/>
    </source>
</evidence>
<feature type="domain" description="Inner membrane component" evidence="2">
    <location>
        <begin position="25"/>
        <end position="74"/>
    </location>
</feature>
<organism evidence="3 4">
    <name type="scientific">Cloacimonas acidaminovorans (strain Evry)</name>
    <dbReference type="NCBI Taxonomy" id="459349"/>
    <lineage>
        <taxon>Bacteria</taxon>
        <taxon>Pseudomonadati</taxon>
        <taxon>Candidatus Cloacimonadota</taxon>
        <taxon>Candidatus Cloacimonadia</taxon>
        <taxon>Candidatus Cloacimonadales</taxon>
        <taxon>Candidatus Cloacimonadaceae</taxon>
        <taxon>Candidatus Cloacimonas</taxon>
    </lineage>
</organism>
<dbReference type="InterPro" id="IPR005185">
    <property type="entry name" value="YccF"/>
</dbReference>
<sequence>MLDNKIRIKKYEKKFKKRRNVMRVLANILWHFPFCGFMTALTAYIVGGLFFISVIGAPIGLGLFQFGKFLLAPFSYSMVSKKDLNIEQNKAWKTFGIIATIIYIPFGLALCFVTICQIAGLCVTIIGIPVAVVLAKSLGTYFNPVNKQCVPVAVAKEIDNRKSQKQVNDYLTNN</sequence>
<evidence type="ECO:0000259" key="2">
    <source>
        <dbReference type="Pfam" id="PF03733"/>
    </source>
</evidence>
<proteinExistence type="predicted"/>
<feature type="transmembrane region" description="Helical" evidence="1">
    <location>
        <begin position="118"/>
        <end position="138"/>
    </location>
</feature>
<keyword evidence="4" id="KW-1185">Reference proteome</keyword>
<keyword evidence="1" id="KW-0472">Membrane</keyword>
<protein>
    <recommendedName>
        <fullName evidence="2">Inner membrane component domain-containing protein</fullName>
    </recommendedName>
</protein>
<keyword evidence="1" id="KW-0812">Transmembrane</keyword>
<reference evidence="3 4" key="1">
    <citation type="journal article" date="2008" name="J. Bacteriol.">
        <title>'Candidatus Cloacamonas acidaminovorans': genome sequence reconstruction provides a first glimpse of a new bacterial division.</title>
        <authorList>
            <person name="Pelletier E."/>
            <person name="Kreimeyer A."/>
            <person name="Bocs S."/>
            <person name="Rouy Z."/>
            <person name="Gyapay G."/>
            <person name="Chouari R."/>
            <person name="Riviere D."/>
            <person name="Ganesan A."/>
            <person name="Daegelen P."/>
            <person name="Sghir A."/>
            <person name="Cohen G.N."/>
            <person name="Medigue C."/>
            <person name="Weissenbach J."/>
            <person name="Le Paslier D."/>
        </authorList>
    </citation>
    <scope>NUCLEOTIDE SEQUENCE [LARGE SCALE GENOMIC DNA]</scope>
    <source>
        <strain evidence="4">Evry</strain>
    </source>
</reference>
<dbReference type="EMBL" id="CU466930">
    <property type="protein sequence ID" value="CAO80968.1"/>
    <property type="molecule type" value="Genomic_DNA"/>
</dbReference>